<reference evidence="2" key="2">
    <citation type="submission" date="2022-01" db="EMBL/GenBank/DDBJ databases">
        <authorList>
            <person name="Yamashiro T."/>
            <person name="Shiraishi A."/>
            <person name="Satake H."/>
            <person name="Nakayama K."/>
        </authorList>
    </citation>
    <scope>NUCLEOTIDE SEQUENCE</scope>
</reference>
<evidence type="ECO:0000313" key="2">
    <source>
        <dbReference type="EMBL" id="GJT36780.1"/>
    </source>
</evidence>
<proteinExistence type="predicted"/>
<sequence>SFCWNSKDQPVTAAYKQLLLPSNRKEDNAVIEEISLSDSLIVVHDHVQKVKECALSHRLSISEAMGPLVDPLSSENLVGETSTSGVPAAATTTTVVSILVTATKVTFILPISVADYEVLDAEPQAEASHSPKVIFEKEELDTTPDHPSAS</sequence>
<feature type="non-terminal residue" evidence="2">
    <location>
        <position position="1"/>
    </location>
</feature>
<gene>
    <name evidence="2" type="ORF">Tco_0936645</name>
</gene>
<name>A0ABQ5DC03_9ASTR</name>
<organism evidence="2 3">
    <name type="scientific">Tanacetum coccineum</name>
    <dbReference type="NCBI Taxonomy" id="301880"/>
    <lineage>
        <taxon>Eukaryota</taxon>
        <taxon>Viridiplantae</taxon>
        <taxon>Streptophyta</taxon>
        <taxon>Embryophyta</taxon>
        <taxon>Tracheophyta</taxon>
        <taxon>Spermatophyta</taxon>
        <taxon>Magnoliopsida</taxon>
        <taxon>eudicotyledons</taxon>
        <taxon>Gunneridae</taxon>
        <taxon>Pentapetalae</taxon>
        <taxon>asterids</taxon>
        <taxon>campanulids</taxon>
        <taxon>Asterales</taxon>
        <taxon>Asteraceae</taxon>
        <taxon>Asteroideae</taxon>
        <taxon>Anthemideae</taxon>
        <taxon>Anthemidinae</taxon>
        <taxon>Tanacetum</taxon>
    </lineage>
</organism>
<evidence type="ECO:0000256" key="1">
    <source>
        <dbReference type="SAM" id="MobiDB-lite"/>
    </source>
</evidence>
<accession>A0ABQ5DC03</accession>
<reference evidence="2" key="1">
    <citation type="journal article" date="2022" name="Int. J. Mol. Sci.">
        <title>Draft Genome of Tanacetum Coccineum: Genomic Comparison of Closely Related Tanacetum-Family Plants.</title>
        <authorList>
            <person name="Yamashiro T."/>
            <person name="Shiraishi A."/>
            <person name="Nakayama K."/>
            <person name="Satake H."/>
        </authorList>
    </citation>
    <scope>NUCLEOTIDE SEQUENCE</scope>
</reference>
<protein>
    <submittedName>
        <fullName evidence="2">Uncharacterized protein</fullName>
    </submittedName>
</protein>
<dbReference type="EMBL" id="BQNB010015169">
    <property type="protein sequence ID" value="GJT36780.1"/>
    <property type="molecule type" value="Genomic_DNA"/>
</dbReference>
<keyword evidence="3" id="KW-1185">Reference proteome</keyword>
<evidence type="ECO:0000313" key="3">
    <source>
        <dbReference type="Proteomes" id="UP001151760"/>
    </source>
</evidence>
<feature type="region of interest" description="Disordered" evidence="1">
    <location>
        <begin position="125"/>
        <end position="150"/>
    </location>
</feature>
<comment type="caution">
    <text evidence="2">The sequence shown here is derived from an EMBL/GenBank/DDBJ whole genome shotgun (WGS) entry which is preliminary data.</text>
</comment>
<dbReference type="Proteomes" id="UP001151760">
    <property type="component" value="Unassembled WGS sequence"/>
</dbReference>